<protein>
    <submittedName>
        <fullName evidence="4">Blast:FAS-associated factor 1</fullName>
    </submittedName>
</protein>
<keyword evidence="5" id="KW-1185">Reference proteome</keyword>
<dbReference type="Gene3D" id="3.40.30.10">
    <property type="entry name" value="Glutaredoxin"/>
    <property type="match status" value="1"/>
</dbReference>
<dbReference type="PROSITE" id="PS50033">
    <property type="entry name" value="UBX"/>
    <property type="match status" value="1"/>
</dbReference>
<dbReference type="CDD" id="cd01771">
    <property type="entry name" value="UBX_UBXN3A"/>
    <property type="match status" value="1"/>
</dbReference>
<dbReference type="Proteomes" id="UP000268350">
    <property type="component" value="Unassembled WGS sequence"/>
</dbReference>
<keyword evidence="1" id="KW-0175">Coiled coil</keyword>
<reference evidence="5" key="1">
    <citation type="submission" date="2018-01" db="EMBL/GenBank/DDBJ databases">
        <authorList>
            <person name="Alioto T."/>
            <person name="Alioto T."/>
        </authorList>
    </citation>
    <scope>NUCLEOTIDE SEQUENCE [LARGE SCALE GENOMIC DNA]</scope>
</reference>
<dbReference type="InterPro" id="IPR033043">
    <property type="entry name" value="FAF1-like_UBX"/>
</dbReference>
<dbReference type="GO" id="GO:0036503">
    <property type="term" value="P:ERAD pathway"/>
    <property type="evidence" value="ECO:0007669"/>
    <property type="project" value="TreeGrafter"/>
</dbReference>
<dbReference type="EMBL" id="OUUW01000001">
    <property type="protein sequence ID" value="SPP73937.1"/>
    <property type="molecule type" value="Genomic_DNA"/>
</dbReference>
<feature type="coiled-coil region" evidence="1">
    <location>
        <begin position="575"/>
        <end position="609"/>
    </location>
</feature>
<dbReference type="SMART" id="SM00166">
    <property type="entry name" value="UBX"/>
    <property type="match status" value="1"/>
</dbReference>
<dbReference type="InterPro" id="IPR036249">
    <property type="entry name" value="Thioredoxin-like_sf"/>
</dbReference>
<dbReference type="Gene3D" id="3.10.20.90">
    <property type="entry name" value="Phosphatidylinositol 3-kinase Catalytic Subunit, Chain A, domain 1"/>
    <property type="match status" value="3"/>
</dbReference>
<sequence>MSENKDETLASFQNITGIDDVGEAFSHLEAVNWNLMDALSRVMPHDDAPLSNTVLAPQPALPNPVQPGAQSNTNGFRPPSYDELPGPSNASASSFFASAMHNHNQNQRHRYPTSHLLAQLTSSINLDPSSQNNNQNVMNFNINFNQTLFQIRLPSTATIDQLKRKIFDVTNVPVCRQSICGWPPAKASDAQKGGTQICNLDLSPENELILIDLTEDGFMDTEPDEVPQRLDKDYNIKILYEPHGTFTLNLSGRTTILEVKTNVYYVKEIPVRHQEWTGWPSGCNNDTTLAESGIELNHQFVLRNLAERAQSNSNAALDGENPQTISNSASNTFDVVTLDSESSADEFEDATDFNTAEYIFTDSPPVQPLNRHLIPNNTDDETTGSSQFVENYQSRFGEPYPEFFVGSLESALQLACHKPAKERKLLAIYLHHGESILTNVFCDHLMKAESIIQTLKEKFVLFGWDMTYDSNKDMFLSLLTARISSNASLTARNIKLDKLPAIMLVGKSRQLGSNCEVLSVIHGNIGLDDLLSRLIETTAMYEEQLQVEIRQEDERAARDQVKAEQDMAYEETLQADMAKEAAKSQKAAAQAAERKRIESERAEENARRESIRLVAEQSLPLEPGEQEASICKIRVRKPTGDFLERRFYTQNNLQDLLNYVTANGFLIEEYKLISSWPRRDLTAIESSQTLATLKMSPQETVILEER</sequence>
<dbReference type="GO" id="GO:0005634">
    <property type="term" value="C:nucleus"/>
    <property type="evidence" value="ECO:0007669"/>
    <property type="project" value="TreeGrafter"/>
</dbReference>
<dbReference type="GO" id="GO:0043130">
    <property type="term" value="F:ubiquitin binding"/>
    <property type="evidence" value="ECO:0007669"/>
    <property type="project" value="TreeGrafter"/>
</dbReference>
<dbReference type="STRING" id="7266.A0A3B0J074"/>
<dbReference type="AlphaFoldDB" id="A0A3B0J074"/>
<dbReference type="SMART" id="SM00594">
    <property type="entry name" value="UAS"/>
    <property type="match status" value="1"/>
</dbReference>
<dbReference type="InterPro" id="IPR044541">
    <property type="entry name" value="FAF1_UBA"/>
</dbReference>
<dbReference type="PANTHER" id="PTHR23322:SF96">
    <property type="entry name" value="FAS-ASSOCIATED FACTOR 1"/>
    <property type="match status" value="1"/>
</dbReference>
<dbReference type="Gene3D" id="1.10.8.10">
    <property type="entry name" value="DNA helicase RuvA subunit, C-terminal domain"/>
    <property type="match status" value="1"/>
</dbReference>
<dbReference type="Pfam" id="PF21021">
    <property type="entry name" value="FAF1"/>
    <property type="match status" value="1"/>
</dbReference>
<proteinExistence type="predicted"/>
<feature type="region of interest" description="Disordered" evidence="2">
    <location>
        <begin position="50"/>
        <end position="88"/>
    </location>
</feature>
<dbReference type="InterPro" id="IPR001012">
    <property type="entry name" value="UBX_dom"/>
</dbReference>
<feature type="domain" description="UBX" evidence="3">
    <location>
        <begin position="626"/>
        <end position="703"/>
    </location>
</feature>
<evidence type="ECO:0000313" key="4">
    <source>
        <dbReference type="EMBL" id="SPP73937.1"/>
    </source>
</evidence>
<dbReference type="InterPro" id="IPR049483">
    <property type="entry name" value="FAF1_2-like_UAS"/>
</dbReference>
<dbReference type="Pfam" id="PF00789">
    <property type="entry name" value="UBX"/>
    <property type="match status" value="1"/>
</dbReference>
<dbReference type="GO" id="GO:0005783">
    <property type="term" value="C:endoplasmic reticulum"/>
    <property type="evidence" value="ECO:0007669"/>
    <property type="project" value="TreeGrafter"/>
</dbReference>
<dbReference type="InterPro" id="IPR050730">
    <property type="entry name" value="UBX_domain-protein"/>
</dbReference>
<evidence type="ECO:0000256" key="2">
    <source>
        <dbReference type="SAM" id="MobiDB-lite"/>
    </source>
</evidence>
<dbReference type="InterPro" id="IPR006577">
    <property type="entry name" value="UAS"/>
</dbReference>
<dbReference type="InterPro" id="IPR029071">
    <property type="entry name" value="Ubiquitin-like_domsf"/>
</dbReference>
<dbReference type="OrthoDB" id="1920064at2759"/>
<dbReference type="SUPFAM" id="SSF52833">
    <property type="entry name" value="Thioredoxin-like"/>
    <property type="match status" value="1"/>
</dbReference>
<organism evidence="4 5">
    <name type="scientific">Drosophila guanche</name>
    <name type="common">Fruit fly</name>
    <dbReference type="NCBI Taxonomy" id="7266"/>
    <lineage>
        <taxon>Eukaryota</taxon>
        <taxon>Metazoa</taxon>
        <taxon>Ecdysozoa</taxon>
        <taxon>Arthropoda</taxon>
        <taxon>Hexapoda</taxon>
        <taxon>Insecta</taxon>
        <taxon>Pterygota</taxon>
        <taxon>Neoptera</taxon>
        <taxon>Endopterygota</taxon>
        <taxon>Diptera</taxon>
        <taxon>Brachycera</taxon>
        <taxon>Muscomorpha</taxon>
        <taxon>Ephydroidea</taxon>
        <taxon>Drosophilidae</taxon>
        <taxon>Drosophila</taxon>
        <taxon>Sophophora</taxon>
    </lineage>
</organism>
<accession>A0A3B0J074</accession>
<evidence type="ECO:0000313" key="5">
    <source>
        <dbReference type="Proteomes" id="UP000268350"/>
    </source>
</evidence>
<dbReference type="Pfam" id="PF14555">
    <property type="entry name" value="UBA_4"/>
    <property type="match status" value="1"/>
</dbReference>
<evidence type="ECO:0000256" key="1">
    <source>
        <dbReference type="SAM" id="Coils"/>
    </source>
</evidence>
<evidence type="ECO:0000259" key="3">
    <source>
        <dbReference type="PROSITE" id="PS50033"/>
    </source>
</evidence>
<dbReference type="PANTHER" id="PTHR23322">
    <property type="entry name" value="FAS-ASSOCIATED PROTEIN"/>
    <property type="match status" value="1"/>
</dbReference>
<dbReference type="SUPFAM" id="SSF54236">
    <property type="entry name" value="Ubiquitin-like"/>
    <property type="match status" value="3"/>
</dbReference>
<dbReference type="CDD" id="cd14413">
    <property type="entry name" value="UBA_FAF1"/>
    <property type="match status" value="1"/>
</dbReference>
<gene>
    <name evidence="4" type="ORF">DGUA_6G001500</name>
</gene>
<name>A0A3B0J074_DROGU</name>